<organism evidence="1 2">
    <name type="scientific">Prorocentrum cordatum</name>
    <dbReference type="NCBI Taxonomy" id="2364126"/>
    <lineage>
        <taxon>Eukaryota</taxon>
        <taxon>Sar</taxon>
        <taxon>Alveolata</taxon>
        <taxon>Dinophyceae</taxon>
        <taxon>Prorocentrales</taxon>
        <taxon>Prorocentraceae</taxon>
        <taxon>Prorocentrum</taxon>
    </lineage>
</organism>
<proteinExistence type="predicted"/>
<protein>
    <submittedName>
        <fullName evidence="1">Uncharacterized protein</fullName>
    </submittedName>
</protein>
<sequence length="199" mass="19616">MLGPVALPARSATHAPFVTVDRREAGYASQHEYNEFAVAAVMNNCLTALPQPRPPPALLMAQRAMAATAGMFDFAGCALAAPLAVTHPAPRAPALTPSSVRLPARMFASSGPVQHGAAQLGGGSLGLADSSSHGRGGAVACDVSFVAPWPVVYATLAPAPPAVACTATAAAAALGATAGAAAASSRGAWTSPGATPRAV</sequence>
<name>A0ABN9PFG8_9DINO</name>
<accession>A0ABN9PFG8</accession>
<dbReference type="EMBL" id="CAUYUJ010000625">
    <property type="protein sequence ID" value="CAK0791662.1"/>
    <property type="molecule type" value="Genomic_DNA"/>
</dbReference>
<gene>
    <name evidence="1" type="ORF">PCOR1329_LOCUS2478</name>
</gene>
<reference evidence="1" key="1">
    <citation type="submission" date="2023-10" db="EMBL/GenBank/DDBJ databases">
        <authorList>
            <person name="Chen Y."/>
            <person name="Shah S."/>
            <person name="Dougan E. K."/>
            <person name="Thang M."/>
            <person name="Chan C."/>
        </authorList>
    </citation>
    <scope>NUCLEOTIDE SEQUENCE [LARGE SCALE GENOMIC DNA]</scope>
</reference>
<evidence type="ECO:0000313" key="2">
    <source>
        <dbReference type="Proteomes" id="UP001189429"/>
    </source>
</evidence>
<dbReference type="Proteomes" id="UP001189429">
    <property type="component" value="Unassembled WGS sequence"/>
</dbReference>
<keyword evidence="2" id="KW-1185">Reference proteome</keyword>
<comment type="caution">
    <text evidence="1">The sequence shown here is derived from an EMBL/GenBank/DDBJ whole genome shotgun (WGS) entry which is preliminary data.</text>
</comment>
<evidence type="ECO:0000313" key="1">
    <source>
        <dbReference type="EMBL" id="CAK0791662.1"/>
    </source>
</evidence>